<keyword evidence="1" id="KW-1133">Transmembrane helix</keyword>
<evidence type="ECO:0000313" key="2">
    <source>
        <dbReference type="EMBL" id="TDQ79896.1"/>
    </source>
</evidence>
<proteinExistence type="predicted"/>
<gene>
    <name evidence="2" type="ORF">CLV99_1348</name>
</gene>
<keyword evidence="3" id="KW-1185">Reference proteome</keyword>
<name>A0A4R6WT25_9SPHI</name>
<feature type="transmembrane region" description="Helical" evidence="1">
    <location>
        <begin position="140"/>
        <end position="166"/>
    </location>
</feature>
<protein>
    <recommendedName>
        <fullName evidence="4">Rod shape-determining protein MreD</fullName>
    </recommendedName>
</protein>
<reference evidence="2 3" key="1">
    <citation type="submission" date="2019-03" db="EMBL/GenBank/DDBJ databases">
        <title>Genomic Encyclopedia of Archaeal and Bacterial Type Strains, Phase II (KMG-II): from individual species to whole genera.</title>
        <authorList>
            <person name="Goeker M."/>
        </authorList>
    </citation>
    <scope>NUCLEOTIDE SEQUENCE [LARGE SCALE GENOMIC DNA]</scope>
    <source>
        <strain evidence="2 3">DSM 28353</strain>
    </source>
</reference>
<dbReference type="EMBL" id="SNYV01000011">
    <property type="protein sequence ID" value="TDQ79896.1"/>
    <property type="molecule type" value="Genomic_DNA"/>
</dbReference>
<evidence type="ECO:0000256" key="1">
    <source>
        <dbReference type="SAM" id="Phobius"/>
    </source>
</evidence>
<keyword evidence="1" id="KW-0812">Transmembrane</keyword>
<organism evidence="2 3">
    <name type="scientific">Sphingobacterium yanglingense</name>
    <dbReference type="NCBI Taxonomy" id="1437280"/>
    <lineage>
        <taxon>Bacteria</taxon>
        <taxon>Pseudomonadati</taxon>
        <taxon>Bacteroidota</taxon>
        <taxon>Sphingobacteriia</taxon>
        <taxon>Sphingobacteriales</taxon>
        <taxon>Sphingobacteriaceae</taxon>
        <taxon>Sphingobacterium</taxon>
    </lineage>
</organism>
<dbReference type="Proteomes" id="UP000295292">
    <property type="component" value="Unassembled WGS sequence"/>
</dbReference>
<dbReference type="OrthoDB" id="1132160at2"/>
<dbReference type="RefSeq" id="WP_133583655.1">
    <property type="nucleotide sequence ID" value="NZ_SNYV01000011.1"/>
</dbReference>
<keyword evidence="1" id="KW-0472">Membrane</keyword>
<sequence length="174" mass="19947">MARIFIFNIIRFVILIVLQVAVFKNIGYYNIAALFPYILIILLLPTGTPNFLLFLLAFLTGLTVDAFYDSMGVHASACVALAWFRIFFHKITLDMEELSSFQTPTWGNMGFKWFSAYLLLGTLVHHLVLFFTEIFSFQNILYTLASIFFSTLFTVAVILIISLITYNRKSRLAN</sequence>
<accession>A0A4R6WT25</accession>
<feature type="transmembrane region" description="Helical" evidence="1">
    <location>
        <begin position="114"/>
        <end position="134"/>
    </location>
</feature>
<comment type="caution">
    <text evidence="2">The sequence shown here is derived from an EMBL/GenBank/DDBJ whole genome shotgun (WGS) entry which is preliminary data.</text>
</comment>
<feature type="transmembrane region" description="Helical" evidence="1">
    <location>
        <begin position="74"/>
        <end position="93"/>
    </location>
</feature>
<feature type="transmembrane region" description="Helical" evidence="1">
    <location>
        <begin position="5"/>
        <end position="22"/>
    </location>
</feature>
<evidence type="ECO:0008006" key="4">
    <source>
        <dbReference type="Google" id="ProtNLM"/>
    </source>
</evidence>
<evidence type="ECO:0000313" key="3">
    <source>
        <dbReference type="Proteomes" id="UP000295292"/>
    </source>
</evidence>
<dbReference type="AlphaFoldDB" id="A0A4R6WT25"/>
<feature type="transmembrane region" description="Helical" evidence="1">
    <location>
        <begin position="28"/>
        <end position="44"/>
    </location>
</feature>